<dbReference type="EC" id="6.1.1.4" evidence="2"/>
<dbReference type="AlphaFoldDB" id="A0A7J0DWF6"/>
<comment type="catalytic activity">
    <reaction evidence="9">
        <text>tRNA(Leu) + L-leucine + ATP = L-leucyl-tRNA(Leu) + AMP + diphosphate</text>
        <dbReference type="Rhea" id="RHEA:11688"/>
        <dbReference type="Rhea" id="RHEA-COMP:9613"/>
        <dbReference type="Rhea" id="RHEA-COMP:9622"/>
        <dbReference type="ChEBI" id="CHEBI:30616"/>
        <dbReference type="ChEBI" id="CHEBI:33019"/>
        <dbReference type="ChEBI" id="CHEBI:57427"/>
        <dbReference type="ChEBI" id="CHEBI:78442"/>
        <dbReference type="ChEBI" id="CHEBI:78494"/>
        <dbReference type="ChEBI" id="CHEBI:456215"/>
        <dbReference type="EC" id="6.1.1.4"/>
    </reaction>
</comment>
<evidence type="ECO:0000259" key="12">
    <source>
        <dbReference type="Pfam" id="PF00133"/>
    </source>
</evidence>
<feature type="domain" description="Leucine--tRNA ligase RagD-binding" evidence="14">
    <location>
        <begin position="1012"/>
        <end position="1089"/>
    </location>
</feature>
<keyword evidence="4 10" id="KW-0547">Nucleotide-binding</keyword>
<evidence type="ECO:0000313" key="15">
    <source>
        <dbReference type="EMBL" id="GFS43726.1"/>
    </source>
</evidence>
<dbReference type="InterPro" id="IPR009008">
    <property type="entry name" value="Val/Leu/Ile-tRNA-synth_edit"/>
</dbReference>
<evidence type="ECO:0000256" key="9">
    <source>
        <dbReference type="ARBA" id="ARBA00047469"/>
    </source>
</evidence>
<dbReference type="EMBL" id="BJWL01000429">
    <property type="protein sequence ID" value="GFS43726.1"/>
    <property type="molecule type" value="Genomic_DNA"/>
</dbReference>
<comment type="caution">
    <text evidence="15">The sequence shown here is derived from an EMBL/GenBank/DDBJ whole genome shotgun (WGS) entry which is preliminary data.</text>
</comment>
<dbReference type="PANTHER" id="PTHR45794:SF1">
    <property type="entry name" value="LEUCINE--TRNA LIGASE, CYTOPLASMIC"/>
    <property type="match status" value="1"/>
</dbReference>
<organism evidence="15 16">
    <name type="scientific">Actinidia rufa</name>
    <dbReference type="NCBI Taxonomy" id="165716"/>
    <lineage>
        <taxon>Eukaryota</taxon>
        <taxon>Viridiplantae</taxon>
        <taxon>Streptophyta</taxon>
        <taxon>Embryophyta</taxon>
        <taxon>Tracheophyta</taxon>
        <taxon>Spermatophyta</taxon>
        <taxon>Magnoliopsida</taxon>
        <taxon>eudicotyledons</taxon>
        <taxon>Gunneridae</taxon>
        <taxon>Pentapetalae</taxon>
        <taxon>asterids</taxon>
        <taxon>Ericales</taxon>
        <taxon>Actinidiaceae</taxon>
        <taxon>Actinidia</taxon>
    </lineage>
</organism>
<dbReference type="Gene3D" id="3.40.50.620">
    <property type="entry name" value="HUPs"/>
    <property type="match status" value="1"/>
</dbReference>
<dbReference type="GO" id="GO:0048608">
    <property type="term" value="P:reproductive structure development"/>
    <property type="evidence" value="ECO:0007669"/>
    <property type="project" value="UniProtKB-ARBA"/>
</dbReference>
<evidence type="ECO:0000256" key="4">
    <source>
        <dbReference type="ARBA" id="ARBA00022741"/>
    </source>
</evidence>
<dbReference type="SUPFAM" id="SSF52374">
    <property type="entry name" value="Nucleotidylyl transferase"/>
    <property type="match status" value="1"/>
</dbReference>
<dbReference type="Pfam" id="PF00133">
    <property type="entry name" value="tRNA-synt_1"/>
    <property type="match status" value="2"/>
</dbReference>
<dbReference type="SUPFAM" id="SSF47323">
    <property type="entry name" value="Anticodon-binding domain of a subclass of class I aminoacyl-tRNA synthetases"/>
    <property type="match status" value="1"/>
</dbReference>
<keyword evidence="6 10" id="KW-0648">Protein biosynthesis</keyword>
<dbReference type="SUPFAM" id="SSF50677">
    <property type="entry name" value="ValRS/IleRS/LeuRS editing domain"/>
    <property type="match status" value="1"/>
</dbReference>
<accession>A0A7J0DWF6</accession>
<evidence type="ECO:0000256" key="10">
    <source>
        <dbReference type="RuleBase" id="RU363035"/>
    </source>
</evidence>
<feature type="region of interest" description="Disordered" evidence="11">
    <location>
        <begin position="183"/>
        <end position="211"/>
    </location>
</feature>
<dbReference type="OrthoDB" id="10249672at2759"/>
<protein>
    <recommendedName>
        <fullName evidence="2">leucine--tRNA ligase</fullName>
        <ecNumber evidence="2">6.1.1.4</ecNumber>
    </recommendedName>
    <alternativeName>
        <fullName evidence="8">Leucyl-tRNA synthetase</fullName>
    </alternativeName>
</protein>
<dbReference type="InterPro" id="IPR004493">
    <property type="entry name" value="Leu-tRNA-synth_Ia_arc/euk"/>
</dbReference>
<comment type="similarity">
    <text evidence="1 10">Belongs to the class-I aminoacyl-tRNA synthetase family.</text>
</comment>
<dbReference type="NCBIfam" id="TIGR00395">
    <property type="entry name" value="leuS_arch"/>
    <property type="match status" value="1"/>
</dbReference>
<dbReference type="GO" id="GO:0002161">
    <property type="term" value="F:aminoacyl-tRNA deacylase activity"/>
    <property type="evidence" value="ECO:0007669"/>
    <property type="project" value="InterPro"/>
</dbReference>
<feature type="domain" description="Aminoacyl-tRNA synthetase class Ia" evidence="12">
    <location>
        <begin position="262"/>
        <end position="822"/>
    </location>
</feature>
<evidence type="ECO:0000259" key="14">
    <source>
        <dbReference type="Pfam" id="PF24810"/>
    </source>
</evidence>
<dbReference type="GO" id="GO:0005524">
    <property type="term" value="F:ATP binding"/>
    <property type="evidence" value="ECO:0007669"/>
    <property type="project" value="UniProtKB-KW"/>
</dbReference>
<dbReference type="InterPro" id="IPR002300">
    <property type="entry name" value="aa-tRNA-synth_Ia"/>
</dbReference>
<keyword evidence="5 10" id="KW-0067">ATP-binding</keyword>
<evidence type="ECO:0000256" key="7">
    <source>
        <dbReference type="ARBA" id="ARBA00023146"/>
    </source>
</evidence>
<feature type="domain" description="Aminoacyl-tRNA synthetase class Ia" evidence="12">
    <location>
        <begin position="87"/>
        <end position="170"/>
    </location>
</feature>
<dbReference type="PANTHER" id="PTHR45794">
    <property type="entry name" value="LEUCYL-TRNA SYNTHETASE"/>
    <property type="match status" value="1"/>
</dbReference>
<evidence type="ECO:0000256" key="1">
    <source>
        <dbReference type="ARBA" id="ARBA00005594"/>
    </source>
</evidence>
<dbReference type="InterPro" id="IPR014729">
    <property type="entry name" value="Rossmann-like_a/b/a_fold"/>
</dbReference>
<dbReference type="InterPro" id="IPR013155">
    <property type="entry name" value="M/V/L/I-tRNA-synth_anticd-bd"/>
</dbReference>
<evidence type="ECO:0000256" key="6">
    <source>
        <dbReference type="ARBA" id="ARBA00022917"/>
    </source>
</evidence>
<evidence type="ECO:0000313" key="16">
    <source>
        <dbReference type="Proteomes" id="UP000585474"/>
    </source>
</evidence>
<dbReference type="Gene3D" id="3.90.740.10">
    <property type="entry name" value="Valyl/Leucyl/Isoleucyl-tRNA synthetase, editing domain"/>
    <property type="match status" value="1"/>
</dbReference>
<reference evidence="16" key="1">
    <citation type="submission" date="2019-07" db="EMBL/GenBank/DDBJ databases">
        <title>De Novo Assembly of kiwifruit Actinidia rufa.</title>
        <authorList>
            <person name="Sugita-Konishi S."/>
            <person name="Sato K."/>
            <person name="Mori E."/>
            <person name="Abe Y."/>
            <person name="Kisaki G."/>
            <person name="Hamano K."/>
            <person name="Suezawa K."/>
            <person name="Otani M."/>
            <person name="Fukuda T."/>
            <person name="Manabe T."/>
            <person name="Gomi K."/>
            <person name="Tabuchi M."/>
            <person name="Akimitsu K."/>
            <person name="Kataoka I."/>
        </authorList>
    </citation>
    <scope>NUCLEOTIDE SEQUENCE [LARGE SCALE GENOMIC DNA]</scope>
    <source>
        <strain evidence="16">cv. Fuchu</strain>
    </source>
</reference>
<keyword evidence="16" id="KW-1185">Reference proteome</keyword>
<dbReference type="Pfam" id="PF08264">
    <property type="entry name" value="Anticodon_1"/>
    <property type="match status" value="1"/>
</dbReference>
<dbReference type="GO" id="GO:0004823">
    <property type="term" value="F:leucine-tRNA ligase activity"/>
    <property type="evidence" value="ECO:0007669"/>
    <property type="project" value="UniProtKB-EC"/>
</dbReference>
<dbReference type="PROSITE" id="PS00178">
    <property type="entry name" value="AA_TRNA_LIGASE_I"/>
    <property type="match status" value="1"/>
</dbReference>
<sequence>MRTRPLHLVRTRSLSPLSLYERLFHRSLPRPLTIAGHPPPPSSATDRRCLPLTRSFCQFTDKEMASNTESGRSFARRDRLLEIEAQVHKWWEEREVFRAESLEMPPKLGEKFFGNFPFPYMNGYLHLGHAFSLSKLEFAAAYHRLRGANVLLPFAFHCTGMPIKASADKLCREVQKFGNPPAFPTIVEEKHTDPEPQPEEANEGNQVAPDKFKGKKSKAAAKSGGAKFQWEIMQSYGLSDEEISKFQDPYYWLTYFPPLAVEDLKAFGLGCDWRRTFITTDMNPFFNSFVRWQMRKLKKMGKIVKDLRYTIYSPLDGQPCADHDRASGEGVIPQEYTLVKMEVIPPLPPKMRALEGRKVYLAAATLRPETMYGQTNAWVLPEGKYGAFEINETDVFILTERAALNLAYQKLSRVPEKPTCLVELTGNDLLGLPLRSPLAFNDTIYSLPMLSILTDKGTGIVTSVPSDSPDDFMSLYDLKSKPAFRAKFGLKDDWVLPFDVIPIINTPEFGDKSAEKVCIDMKIKSQNERQKLDEAKKKIYKGGFYEGTMLVGEYAGMRVQDAKSLIKSKLLELGEAVMYSEPEKKVMSRSGDECVVALTDQWYITYGEPNWKEKAEECLASMNLFCDETRHGFEHTLSWLNQWACSRSFGLGTRIPWDEVFLVESLSDSTIYMAYYTVCHFLQKGDMYGSDTSSVKPEQLTDEVWDFLFCGGPYPASSDLSSSLLNKMKQEFEYWYPFDLRVSGKDLIQNHLTFCIYNHTAIFPKHHWPRGFRCNGHIMLNSEKMSKSTGNFRTIREAIEEFSADATRFSLADAGDGMDDANFVFETANAAILRLTKEIAWMQEVLAAESSLRSGPPATYADRVFSNEINIAVKMTEKNYSEYLFREALKTGFYDLQAARDEYRFSCGSGAMNRDLLWRFMDVQTRLITPICPHYAEYVWRELLKKDGFVIKAGWPEADSPDLTLKKANTYLQDSIVSMRKLLQKQVSGSSKKVKANVSSQQNKPTIGLVFVNEQYDGWKKECLNILRSKFDSAACSFAPDQEIVEALQQSPIGQDVNFKQTQKQCMPFLRFKKDEVMAVGVQALDLRLPFGEMAVLEENSELIKRQLGLERLEVLSITDPEAVSRAGPDVSVLNKNPPSPGIPTAIFLSQ</sequence>
<dbReference type="Proteomes" id="UP000585474">
    <property type="component" value="Unassembled WGS sequence"/>
</dbReference>
<dbReference type="InterPro" id="IPR001412">
    <property type="entry name" value="aa-tRNA-synth_I_CS"/>
</dbReference>
<dbReference type="CDD" id="cd07959">
    <property type="entry name" value="Anticodon_Ia_Leu_AEc"/>
    <property type="match status" value="1"/>
</dbReference>
<feature type="domain" description="Methionyl/Valyl/Leucyl/Isoleucyl-tRNA synthetase anticodon-binding" evidence="13">
    <location>
        <begin position="862"/>
        <end position="993"/>
    </location>
</feature>
<dbReference type="GO" id="GO:0006429">
    <property type="term" value="P:leucyl-tRNA aminoacylation"/>
    <property type="evidence" value="ECO:0007669"/>
    <property type="project" value="InterPro"/>
</dbReference>
<evidence type="ECO:0000256" key="11">
    <source>
        <dbReference type="SAM" id="MobiDB-lite"/>
    </source>
</evidence>
<dbReference type="InterPro" id="IPR009080">
    <property type="entry name" value="tRNAsynth_Ia_anticodon-bd"/>
</dbReference>
<keyword evidence="7 10" id="KW-0030">Aminoacyl-tRNA synthetase</keyword>
<dbReference type="Pfam" id="PF24810">
    <property type="entry name" value="RBD_LARS1"/>
    <property type="match status" value="1"/>
</dbReference>
<proteinExistence type="inferred from homology"/>
<dbReference type="FunFam" id="3.90.740.10:FF:000001">
    <property type="entry name" value="Leucine--tRNA ligase, cytoplasmic"/>
    <property type="match status" value="1"/>
</dbReference>
<dbReference type="Gene3D" id="1.10.730.10">
    <property type="entry name" value="Isoleucyl-tRNA Synthetase, Domain 1"/>
    <property type="match status" value="1"/>
</dbReference>
<evidence type="ECO:0000256" key="3">
    <source>
        <dbReference type="ARBA" id="ARBA00022598"/>
    </source>
</evidence>
<gene>
    <name evidence="15" type="ORF">Acr_00g0086570</name>
</gene>
<evidence type="ECO:0000259" key="13">
    <source>
        <dbReference type="Pfam" id="PF08264"/>
    </source>
</evidence>
<evidence type="ECO:0000256" key="5">
    <source>
        <dbReference type="ARBA" id="ARBA00022840"/>
    </source>
</evidence>
<dbReference type="GO" id="GO:0009791">
    <property type="term" value="P:post-embryonic development"/>
    <property type="evidence" value="ECO:0007669"/>
    <property type="project" value="UniProtKB-ARBA"/>
</dbReference>
<keyword evidence="3 10" id="KW-0436">Ligase</keyword>
<evidence type="ECO:0000256" key="8">
    <source>
        <dbReference type="ARBA" id="ARBA00030520"/>
    </source>
</evidence>
<dbReference type="FunFam" id="1.10.730.10:FF:000020">
    <property type="entry name" value="Leucine--tRNA ligase cytoplasmic"/>
    <property type="match status" value="1"/>
</dbReference>
<evidence type="ECO:0000256" key="2">
    <source>
        <dbReference type="ARBA" id="ARBA00013164"/>
    </source>
</evidence>
<name>A0A7J0DWF6_9ERIC</name>
<dbReference type="InterPro" id="IPR055416">
    <property type="entry name" value="RBD_LARS1"/>
</dbReference>